<sequence>MATSCNIRVMCRFRPLNEREKALKENQTCVTFPDETQVIVSGQPFTFDRVFTPESTQKEVFESVKDTIHDVLLGYNGTLLAYGQTGSGKTFTMGSAAAESDYENVEQLGIIPRGNHLIFNSIAEESNGNAEFTIKCSYLEIYMENIQDLLNPKNNKQLKIRESKSQGIYVEGLAEEYVGSEEDIMELIGVGEASRSVAKTNMNQRSSRSHSILIIAIEQKSSDGSKKRGKLNLVDLAGSEKVSKTGAEGIVLEQAKKINQSLSLLGNCIHALTDSKREHIPFRDSKLTRLLQDSLGGNTKTTLLVTASPHFNNVDETISTLKFGARAKSIKNNVKVNQEKSAAELQIIVNALSKELSILKVYSISLENLVNYFKSPAYQPGNPIPKDLEPNKQNLLLLQQQSTSNSSGGGSSSSNVQMKPRSTTPTPPSSISRPHSSASTHRHSIAITGTHSKEGGGLTSSMSSSSISSMSSLSSSIDGDYNSLLDDSNGSNGLFNPLAIVEMSIEMEKMKEETQLLIDKFKDEISEITIQYQSTQEELNQCRQQLDQIKEQVEQQRSQFIKEQSLLKESERNATLDSTSKDLKIQSLISKIEDLRLLASQVIQYLERKRLSDDFDIGILLGQDGANGGMFPLNSNAIDEGTYEDDVNIEDIIRYLSEEEVLSMQVKLQLQNKVYQLEQKIQQLVTDLNTTEVNFNQSILQCQKFESENTLIKRKFKAMFSSNNSSFIDQSSSPPSSPSSSKLLIQSSSNNFESILNSSDIDQQNDEQQQQQQQQQIEKDDDNNSNNLVHLNEDDQILLDENSKLKENELKLLAEIKNIKLQSEKSTDEMNKWKDELSIKSALYQNQILNLQNENQSLTNKLNVEKQQKQSSQSQQIEFAAKINDLIKSSEDDKELYRNEKNQMELEITNLKTVLEEMDTKNKELQDQLTSTQRLLGARRVIKIVRGGADSMKTALATKEVFGQFTLRKTENSKTLFQ</sequence>
<evidence type="ECO:0000256" key="5">
    <source>
        <dbReference type="ARBA" id="ARBA00022741"/>
    </source>
</evidence>
<evidence type="ECO:0000256" key="12">
    <source>
        <dbReference type="RuleBase" id="RU000394"/>
    </source>
</evidence>
<dbReference type="Gene3D" id="3.40.850.10">
    <property type="entry name" value="Kinesin motor domain"/>
    <property type="match status" value="1"/>
</dbReference>
<evidence type="ECO:0000313" key="16">
    <source>
        <dbReference type="EMBL" id="KAK5577751.1"/>
    </source>
</evidence>
<dbReference type="InterPro" id="IPR027640">
    <property type="entry name" value="Kinesin-like_fam"/>
</dbReference>
<comment type="subcellular location">
    <subcellularLocation>
        <location evidence="1">Cytoplasm</location>
        <location evidence="1">Cytoskeleton</location>
    </subcellularLocation>
</comment>
<feature type="compositionally biased region" description="Low complexity" evidence="14">
    <location>
        <begin position="761"/>
        <end position="776"/>
    </location>
</feature>
<keyword evidence="9" id="KW-0206">Cytoskeleton</keyword>
<feature type="compositionally biased region" description="Low complexity" evidence="14">
    <location>
        <begin position="460"/>
        <end position="473"/>
    </location>
</feature>
<evidence type="ECO:0000256" key="7">
    <source>
        <dbReference type="ARBA" id="ARBA00023054"/>
    </source>
</evidence>
<dbReference type="PRINTS" id="PR00380">
    <property type="entry name" value="KINESINHEAVY"/>
</dbReference>
<evidence type="ECO:0000259" key="15">
    <source>
        <dbReference type="PROSITE" id="PS50067"/>
    </source>
</evidence>
<dbReference type="GO" id="GO:0005874">
    <property type="term" value="C:microtubule"/>
    <property type="evidence" value="ECO:0007669"/>
    <property type="project" value="UniProtKB-KW"/>
</dbReference>
<dbReference type="FunFam" id="3.40.850.10:FF:000019">
    <property type="entry name" value="Kinesin-like protein KIN-5D"/>
    <property type="match status" value="1"/>
</dbReference>
<evidence type="ECO:0000256" key="14">
    <source>
        <dbReference type="SAM" id="MobiDB-lite"/>
    </source>
</evidence>
<feature type="region of interest" description="Disordered" evidence="14">
    <location>
        <begin position="401"/>
        <end position="473"/>
    </location>
</feature>
<reference evidence="16 17" key="1">
    <citation type="submission" date="2023-11" db="EMBL/GenBank/DDBJ databases">
        <title>Dfirmibasis_genome.</title>
        <authorList>
            <person name="Edelbroek B."/>
            <person name="Kjellin J."/>
            <person name="Jerlstrom-Hultqvist J."/>
            <person name="Soderbom F."/>
        </authorList>
    </citation>
    <scope>NUCLEOTIDE SEQUENCE [LARGE SCALE GENOMIC DNA]</scope>
    <source>
        <strain evidence="16 17">TNS-C-14</strain>
    </source>
</reference>
<keyword evidence="5 11" id="KW-0547">Nucleotide-binding</keyword>
<organism evidence="16 17">
    <name type="scientific">Dictyostelium firmibasis</name>
    <dbReference type="NCBI Taxonomy" id="79012"/>
    <lineage>
        <taxon>Eukaryota</taxon>
        <taxon>Amoebozoa</taxon>
        <taxon>Evosea</taxon>
        <taxon>Eumycetozoa</taxon>
        <taxon>Dictyostelia</taxon>
        <taxon>Dictyosteliales</taxon>
        <taxon>Dictyosteliaceae</taxon>
        <taxon>Dictyostelium</taxon>
    </lineage>
</organism>
<feature type="binding site" evidence="11">
    <location>
        <begin position="83"/>
        <end position="90"/>
    </location>
    <ligand>
        <name>ATP</name>
        <dbReference type="ChEBI" id="CHEBI:30616"/>
    </ligand>
</feature>
<feature type="region of interest" description="Disordered" evidence="14">
    <location>
        <begin position="761"/>
        <end position="788"/>
    </location>
</feature>
<name>A0AAN7TXR8_9MYCE</name>
<keyword evidence="2" id="KW-0813">Transport</keyword>
<accession>A0AAN7TXR8</accession>
<dbReference type="Pfam" id="PF00225">
    <property type="entry name" value="Kinesin"/>
    <property type="match status" value="1"/>
</dbReference>
<dbReference type="InterPro" id="IPR019821">
    <property type="entry name" value="Kinesin_motor_CS"/>
</dbReference>
<dbReference type="EMBL" id="JAVFKY010000004">
    <property type="protein sequence ID" value="KAK5577751.1"/>
    <property type="molecule type" value="Genomic_DNA"/>
</dbReference>
<dbReference type="GO" id="GO:0008017">
    <property type="term" value="F:microtubule binding"/>
    <property type="evidence" value="ECO:0007669"/>
    <property type="project" value="InterPro"/>
</dbReference>
<evidence type="ECO:0000313" key="17">
    <source>
        <dbReference type="Proteomes" id="UP001344447"/>
    </source>
</evidence>
<comment type="similarity">
    <text evidence="10">Belongs to the TRAFAC class myosin-kinesin ATPase superfamily. Kinesin family. KIN-5/BimC subfamily.</text>
</comment>
<keyword evidence="4 12" id="KW-0493">Microtubule</keyword>
<keyword evidence="8 11" id="KW-0505">Motor protein</keyword>
<dbReference type="InterPro" id="IPR027417">
    <property type="entry name" value="P-loop_NTPase"/>
</dbReference>
<keyword evidence="6 11" id="KW-0067">ATP-binding</keyword>
<feature type="coiled-coil region" evidence="13">
    <location>
        <begin position="518"/>
        <end position="563"/>
    </location>
</feature>
<evidence type="ECO:0000256" key="10">
    <source>
        <dbReference type="ARBA" id="ARBA00034704"/>
    </source>
</evidence>
<dbReference type="PANTHER" id="PTHR47968:SF75">
    <property type="entry name" value="CENTROMERE-ASSOCIATED PROTEIN E"/>
    <property type="match status" value="1"/>
</dbReference>
<feature type="domain" description="Kinesin motor" evidence="15">
    <location>
        <begin position="6"/>
        <end position="330"/>
    </location>
</feature>
<evidence type="ECO:0000256" key="4">
    <source>
        <dbReference type="ARBA" id="ARBA00022701"/>
    </source>
</evidence>
<dbReference type="SMART" id="SM00129">
    <property type="entry name" value="KISc"/>
    <property type="match status" value="1"/>
</dbReference>
<dbReference type="PROSITE" id="PS00411">
    <property type="entry name" value="KINESIN_MOTOR_1"/>
    <property type="match status" value="1"/>
</dbReference>
<evidence type="ECO:0000256" key="6">
    <source>
        <dbReference type="ARBA" id="ARBA00022840"/>
    </source>
</evidence>
<dbReference type="PROSITE" id="PS50067">
    <property type="entry name" value="KINESIN_MOTOR_2"/>
    <property type="match status" value="1"/>
</dbReference>
<keyword evidence="3" id="KW-0963">Cytoplasm</keyword>
<evidence type="ECO:0000256" key="1">
    <source>
        <dbReference type="ARBA" id="ARBA00004245"/>
    </source>
</evidence>
<dbReference type="Proteomes" id="UP001344447">
    <property type="component" value="Unassembled WGS sequence"/>
</dbReference>
<proteinExistence type="inferred from homology"/>
<dbReference type="SUPFAM" id="SSF52540">
    <property type="entry name" value="P-loop containing nucleoside triphosphate hydrolases"/>
    <property type="match status" value="1"/>
</dbReference>
<keyword evidence="7 13" id="KW-0175">Coiled coil</keyword>
<evidence type="ECO:0000256" key="8">
    <source>
        <dbReference type="ARBA" id="ARBA00023175"/>
    </source>
</evidence>
<evidence type="ECO:0000256" key="11">
    <source>
        <dbReference type="PROSITE-ProRule" id="PRU00283"/>
    </source>
</evidence>
<keyword evidence="17" id="KW-1185">Reference proteome</keyword>
<evidence type="ECO:0000256" key="13">
    <source>
        <dbReference type="SAM" id="Coils"/>
    </source>
</evidence>
<evidence type="ECO:0000256" key="2">
    <source>
        <dbReference type="ARBA" id="ARBA00022448"/>
    </source>
</evidence>
<evidence type="ECO:0000256" key="3">
    <source>
        <dbReference type="ARBA" id="ARBA00022490"/>
    </source>
</evidence>
<gene>
    <name evidence="16" type="ORF">RB653_002699</name>
</gene>
<dbReference type="GO" id="GO:0005524">
    <property type="term" value="F:ATP binding"/>
    <property type="evidence" value="ECO:0007669"/>
    <property type="project" value="UniProtKB-UniRule"/>
</dbReference>
<dbReference type="AlphaFoldDB" id="A0AAN7TXR8"/>
<feature type="coiled-coil region" evidence="13">
    <location>
        <begin position="802"/>
        <end position="935"/>
    </location>
</feature>
<dbReference type="GO" id="GO:0007010">
    <property type="term" value="P:cytoskeleton organization"/>
    <property type="evidence" value="ECO:0007669"/>
    <property type="project" value="UniProtKB-ARBA"/>
</dbReference>
<dbReference type="InterPro" id="IPR001752">
    <property type="entry name" value="Kinesin_motor_dom"/>
</dbReference>
<comment type="caution">
    <text evidence="16">The sequence shown here is derived from an EMBL/GenBank/DDBJ whole genome shotgun (WGS) entry which is preliminary data.</text>
</comment>
<dbReference type="GO" id="GO:0007018">
    <property type="term" value="P:microtubule-based movement"/>
    <property type="evidence" value="ECO:0007669"/>
    <property type="project" value="InterPro"/>
</dbReference>
<evidence type="ECO:0000256" key="9">
    <source>
        <dbReference type="ARBA" id="ARBA00023212"/>
    </source>
</evidence>
<protein>
    <recommendedName>
        <fullName evidence="12">Kinesin-like protein</fullName>
    </recommendedName>
</protein>
<dbReference type="InterPro" id="IPR036961">
    <property type="entry name" value="Kinesin_motor_dom_sf"/>
</dbReference>
<dbReference type="PANTHER" id="PTHR47968">
    <property type="entry name" value="CENTROMERE PROTEIN E"/>
    <property type="match status" value="1"/>
</dbReference>
<dbReference type="GO" id="GO:0003777">
    <property type="term" value="F:microtubule motor activity"/>
    <property type="evidence" value="ECO:0007669"/>
    <property type="project" value="InterPro"/>
</dbReference>
<feature type="region of interest" description="Disordered" evidence="14">
    <location>
        <begin position="725"/>
        <end position="744"/>
    </location>
</feature>
<feature type="compositionally biased region" description="Low complexity" evidence="14">
    <location>
        <begin position="401"/>
        <end position="439"/>
    </location>
</feature>